<dbReference type="EMBL" id="MLJW01004303">
    <property type="protein sequence ID" value="OIQ70228.1"/>
    <property type="molecule type" value="Genomic_DNA"/>
</dbReference>
<reference evidence="1" key="1">
    <citation type="submission" date="2016-10" db="EMBL/GenBank/DDBJ databases">
        <title>Sequence of Gallionella enrichment culture.</title>
        <authorList>
            <person name="Poehlein A."/>
            <person name="Muehling M."/>
            <person name="Daniel R."/>
        </authorList>
    </citation>
    <scope>NUCLEOTIDE SEQUENCE</scope>
</reference>
<dbReference type="AlphaFoldDB" id="A0A1J5PRM0"/>
<organism evidence="1">
    <name type="scientific">mine drainage metagenome</name>
    <dbReference type="NCBI Taxonomy" id="410659"/>
    <lineage>
        <taxon>unclassified sequences</taxon>
        <taxon>metagenomes</taxon>
        <taxon>ecological metagenomes</taxon>
    </lineage>
</organism>
<proteinExistence type="predicted"/>
<name>A0A1J5PRM0_9ZZZZ</name>
<gene>
    <name evidence="1" type="ORF">GALL_481610</name>
</gene>
<accession>A0A1J5PRM0</accession>
<comment type="caution">
    <text evidence="1">The sequence shown here is derived from an EMBL/GenBank/DDBJ whole genome shotgun (WGS) entry which is preliminary data.</text>
</comment>
<sequence length="114" mass="12491">MQEDGDFLVAIADFLHELAQDGQRGLRLADEFFIVDGKYESRGTTLLLRERCEVAVTGDAQNFESFFLDGFGEHSNAEAGSVLGAEVFVDDDDWEAEFHGKSLKAESPGNSGNI</sequence>
<evidence type="ECO:0000313" key="1">
    <source>
        <dbReference type="EMBL" id="OIQ70228.1"/>
    </source>
</evidence>
<protein>
    <submittedName>
        <fullName evidence="1">Uncharacterized protein</fullName>
    </submittedName>
</protein>